<dbReference type="EMBL" id="CP097289">
    <property type="protein sequence ID" value="UQT53618.1"/>
    <property type="molecule type" value="Genomic_DNA"/>
</dbReference>
<evidence type="ECO:0000313" key="2">
    <source>
        <dbReference type="Proteomes" id="UP000829992"/>
    </source>
</evidence>
<dbReference type="InterPro" id="IPR054284">
    <property type="entry name" value="DUF7019"/>
</dbReference>
<evidence type="ECO:0000313" key="1">
    <source>
        <dbReference type="EMBL" id="UQT53618.1"/>
    </source>
</evidence>
<dbReference type="Proteomes" id="UP000829992">
    <property type="component" value="Chromosome"/>
</dbReference>
<accession>A0ABY4PJ63</accession>
<proteinExistence type="predicted"/>
<keyword evidence="2" id="KW-1185">Reference proteome</keyword>
<dbReference type="Pfam" id="PF22880">
    <property type="entry name" value="DUF7019"/>
    <property type="match status" value="1"/>
</dbReference>
<dbReference type="NCBIfam" id="NF040893">
    <property type="entry name" value="SAVMC3_10250"/>
    <property type="match status" value="1"/>
</dbReference>
<name>A0ABY4PJ63_9ACTN</name>
<dbReference type="RefSeq" id="WP_249585116.1">
    <property type="nucleotide sequence ID" value="NZ_BAAAQL010000039.1"/>
</dbReference>
<sequence length="228" mass="25440">MRYYIYVSTAKVDMLYGQIPPKLLRRLAVEAKVDLKVVSVAVQSSRTDTSAYDRLDLVETYLEREFDVSWMSEPTAWFRGDLALRIAGYGDANGPTLMMGADGDTLVALIGSAHHLIGYQVAPDMPKVGFSGLPSMFGLLRDFPPEWEPQMNVRWRSRGFRTDSPSIMREVAQCAEALTVPPVHCEFLARQLMRGTVMREDGRELAVVIGTPMYVAMSDRKPGDDGEA</sequence>
<reference evidence="1 2" key="1">
    <citation type="submission" date="2022-05" db="EMBL/GenBank/DDBJ databases">
        <authorList>
            <person name="Zhou X."/>
            <person name="Li K."/>
            <person name="Man Y."/>
        </authorList>
    </citation>
    <scope>NUCLEOTIDE SEQUENCE [LARGE SCALE GENOMIC DNA]</scope>
    <source>
        <strain evidence="1 2">MS405</strain>
    </source>
</reference>
<gene>
    <name evidence="1" type="ORF">M4V62_00155</name>
</gene>
<protein>
    <submittedName>
        <fullName evidence="1">Uncharacterized protein</fullName>
    </submittedName>
</protein>
<organism evidence="1 2">
    <name type="scientific">Streptomyces durmitorensis</name>
    <dbReference type="NCBI Taxonomy" id="319947"/>
    <lineage>
        <taxon>Bacteria</taxon>
        <taxon>Bacillati</taxon>
        <taxon>Actinomycetota</taxon>
        <taxon>Actinomycetes</taxon>
        <taxon>Kitasatosporales</taxon>
        <taxon>Streptomycetaceae</taxon>
        <taxon>Streptomyces</taxon>
    </lineage>
</organism>